<dbReference type="Pfam" id="PF07157">
    <property type="entry name" value="DNA_circ_N"/>
    <property type="match status" value="1"/>
</dbReference>
<evidence type="ECO:0000313" key="2">
    <source>
        <dbReference type="EMBL" id="NIZ47807.1"/>
    </source>
</evidence>
<feature type="domain" description="DNA circulation N-terminal" evidence="1">
    <location>
        <begin position="19"/>
        <end position="96"/>
    </location>
</feature>
<keyword evidence="3" id="KW-1185">Reference proteome</keyword>
<comment type="caution">
    <text evidence="2">The sequence shown here is derived from an EMBL/GenBank/DDBJ whole genome shotgun (WGS) entry which is preliminary data.</text>
</comment>
<name>A0A968KYR0_9SPIO</name>
<dbReference type="EMBL" id="JAATLK010000005">
    <property type="protein sequence ID" value="NIZ47807.1"/>
    <property type="molecule type" value="Genomic_DNA"/>
</dbReference>
<sequence length="415" mass="47213">MIVNISQATYRSPCGIEIALKWKEVSRSVSHATAVGDYPQYDGGDVIDLGHTIEQYPLQCYFVGENYQRESDTFYHALLERGIATLDHPRWGSLHVIPTSISQSESYVDGIGRSIVDVTFIDVGLHHAPTTMTGDKQFFRDQHRHAITALSDQIVQNAPNPSLFTRFTQSILSPLRAINTILGRGWRLAGQWQRSFGALETALNGVMHTPRQMVAILQAFLSPIKGTMRTERLQFIHHLSGMITRESNELQDKPMHHLIQSPQERTAQSNGAMIAQTMLCLVALEVAYDTNTELTTREESTALLMHIQHLEQAYFLSVQANYGTFSIHDDAMQLPLLYAIQNLFQVTKETLLEQMSYLKMKNTRILGHAMHLYEVMHLLYDIVEDDHLAHFISLNNLTDTEIFLLPEGRRIDYYV</sequence>
<gene>
    <name evidence="2" type="ORF">HCT46_07755</name>
</gene>
<reference evidence="2" key="1">
    <citation type="submission" date="2020-03" db="EMBL/GenBank/DDBJ databases">
        <title>Spirochaetal bacteria isolated from arthropods constitute a novel genus Entomospira genus novum within the order Spirochaetales.</title>
        <authorList>
            <person name="Grana-Miraglia L."/>
            <person name="Sikutova S."/>
            <person name="Fingerle V."/>
            <person name="Sing A."/>
            <person name="Castillo-Ramirez S."/>
            <person name="Margos G."/>
            <person name="Rudolf I."/>
        </authorList>
    </citation>
    <scope>NUCLEOTIDE SEQUENCE</scope>
    <source>
        <strain evidence="2">BR208</strain>
    </source>
</reference>
<organism evidence="2 3">
    <name type="scientific">Entomospira nematocerorum</name>
    <dbReference type="NCBI Taxonomy" id="2719987"/>
    <lineage>
        <taxon>Bacteria</taxon>
        <taxon>Pseudomonadati</taxon>
        <taxon>Spirochaetota</taxon>
        <taxon>Spirochaetia</taxon>
        <taxon>Spirochaetales</taxon>
        <taxon>Spirochaetaceae</taxon>
        <taxon>Entomospira</taxon>
    </lineage>
</organism>
<protein>
    <recommendedName>
        <fullName evidence="1">DNA circulation N-terminal domain-containing protein</fullName>
    </recommendedName>
</protein>
<evidence type="ECO:0000259" key="1">
    <source>
        <dbReference type="Pfam" id="PF07157"/>
    </source>
</evidence>
<dbReference type="InterPro" id="IPR009826">
    <property type="entry name" value="DNA_circ_N"/>
</dbReference>
<dbReference type="RefSeq" id="WP_167704601.1">
    <property type="nucleotide sequence ID" value="NZ_CP118172.1"/>
</dbReference>
<accession>A0A968KYR0</accession>
<dbReference type="AlphaFoldDB" id="A0A968KYR0"/>
<dbReference type="Proteomes" id="UP000752013">
    <property type="component" value="Unassembled WGS sequence"/>
</dbReference>
<evidence type="ECO:0000313" key="3">
    <source>
        <dbReference type="Proteomes" id="UP000752013"/>
    </source>
</evidence>
<proteinExistence type="predicted"/>